<proteinExistence type="inferred from homology"/>
<accession>A0AAV5WWT1</accession>
<comment type="caution">
    <text evidence="3">The sequence shown here is derived from an EMBL/GenBank/DDBJ whole genome shotgun (WGS) entry which is preliminary data.</text>
</comment>
<dbReference type="SUPFAM" id="SSF54637">
    <property type="entry name" value="Thioesterase/thiol ester dehydrase-isomerase"/>
    <property type="match status" value="1"/>
</dbReference>
<keyword evidence="4" id="KW-1185">Reference proteome</keyword>
<dbReference type="Gene3D" id="2.40.160.210">
    <property type="entry name" value="Acyl-CoA thioesterase, double hotdog domain"/>
    <property type="match status" value="1"/>
</dbReference>
<dbReference type="AlphaFoldDB" id="A0AAV5WWT1"/>
<protein>
    <recommendedName>
        <fullName evidence="2">Acyl-CoA thioesterase-like C-terminal domain-containing protein</fullName>
    </recommendedName>
</protein>
<feature type="non-terminal residue" evidence="3">
    <location>
        <position position="331"/>
    </location>
</feature>
<organism evidence="3 4">
    <name type="scientific">Pristionchus fissidentatus</name>
    <dbReference type="NCBI Taxonomy" id="1538716"/>
    <lineage>
        <taxon>Eukaryota</taxon>
        <taxon>Metazoa</taxon>
        <taxon>Ecdysozoa</taxon>
        <taxon>Nematoda</taxon>
        <taxon>Chromadorea</taxon>
        <taxon>Rhabditida</taxon>
        <taxon>Rhabditina</taxon>
        <taxon>Diplogasteromorpha</taxon>
        <taxon>Diplogasteroidea</taxon>
        <taxon>Neodiplogasteridae</taxon>
        <taxon>Pristionchus</taxon>
    </lineage>
</organism>
<dbReference type="PANTHER" id="PTHR11066:SF48">
    <property type="entry name" value="ACYL-COA THIOESTERASE II"/>
    <property type="match status" value="1"/>
</dbReference>
<dbReference type="GO" id="GO:0009062">
    <property type="term" value="P:fatty acid catabolic process"/>
    <property type="evidence" value="ECO:0007669"/>
    <property type="project" value="TreeGrafter"/>
</dbReference>
<gene>
    <name evidence="3" type="ORF">PFISCL1PPCAC_26005</name>
</gene>
<dbReference type="InterPro" id="IPR042171">
    <property type="entry name" value="Acyl-CoA_hotdog"/>
</dbReference>
<dbReference type="EMBL" id="BTSY01000006">
    <property type="protein sequence ID" value="GMT34708.1"/>
    <property type="molecule type" value="Genomic_DNA"/>
</dbReference>
<feature type="non-terminal residue" evidence="3">
    <location>
        <position position="1"/>
    </location>
</feature>
<comment type="similarity">
    <text evidence="1">Belongs to the C/M/P thioester hydrolase family.</text>
</comment>
<dbReference type="InterPro" id="IPR029069">
    <property type="entry name" value="HotDog_dom_sf"/>
</dbReference>
<name>A0AAV5WWT1_9BILA</name>
<reference evidence="3" key="1">
    <citation type="submission" date="2023-10" db="EMBL/GenBank/DDBJ databases">
        <title>Genome assembly of Pristionchus species.</title>
        <authorList>
            <person name="Yoshida K."/>
            <person name="Sommer R.J."/>
        </authorList>
    </citation>
    <scope>NUCLEOTIDE SEQUENCE</scope>
    <source>
        <strain evidence="3">RS5133</strain>
    </source>
</reference>
<evidence type="ECO:0000256" key="1">
    <source>
        <dbReference type="ARBA" id="ARBA00006538"/>
    </source>
</evidence>
<dbReference type="PANTHER" id="PTHR11066">
    <property type="entry name" value="ACYL-COA THIOESTERASE"/>
    <property type="match status" value="1"/>
</dbReference>
<dbReference type="InterPro" id="IPR003703">
    <property type="entry name" value="Acyl_CoA_thio"/>
</dbReference>
<dbReference type="GO" id="GO:0047617">
    <property type="term" value="F:fatty acyl-CoA hydrolase activity"/>
    <property type="evidence" value="ECO:0007669"/>
    <property type="project" value="InterPro"/>
</dbReference>
<sequence>QAVNSFMTLNPGLIPHTVNYKFVAPGMGKCFLLTYVNIPAKTSIPLEFKVSHFDEGKMASMFAYQNGKPVGMGHVRYARNSEHLDSSPFLCPDYIEGPDNYPTTVEMAKQAEGRMKLVLNELSKFPLDICPIESPLYPSSEVDRTCLWLRIKPVQGSVKADDGLIIALFISDFTILQVASEIYQKAKMKVASGASLHHTVWIHEANLDPTAWYLTVTECEVISFGRCRLESYIFDESKKCVMTVVQEGYMQRAPEISQYQTTFRFSTGFSENNFTNRSIMTISSSDGPHLAGSYAMDRVFGGLSASQTLGSFMALNPAKHPHTINYKYIAA</sequence>
<dbReference type="CDD" id="cd03444">
    <property type="entry name" value="Thioesterase_II_repeat1"/>
    <property type="match status" value="1"/>
</dbReference>
<dbReference type="InterPro" id="IPR049450">
    <property type="entry name" value="ACOT8-like_C"/>
</dbReference>
<dbReference type="Proteomes" id="UP001432322">
    <property type="component" value="Unassembled WGS sequence"/>
</dbReference>
<dbReference type="Pfam" id="PF20789">
    <property type="entry name" value="4HBT_3C"/>
    <property type="match status" value="1"/>
</dbReference>
<evidence type="ECO:0000313" key="3">
    <source>
        <dbReference type="EMBL" id="GMT34708.1"/>
    </source>
</evidence>
<dbReference type="GO" id="GO:0006637">
    <property type="term" value="P:acyl-CoA metabolic process"/>
    <property type="evidence" value="ECO:0007669"/>
    <property type="project" value="InterPro"/>
</dbReference>
<dbReference type="GO" id="GO:0005782">
    <property type="term" value="C:peroxisomal matrix"/>
    <property type="evidence" value="ECO:0007669"/>
    <property type="project" value="UniProtKB-SubCell"/>
</dbReference>
<evidence type="ECO:0000259" key="2">
    <source>
        <dbReference type="Pfam" id="PF20789"/>
    </source>
</evidence>
<evidence type="ECO:0000313" key="4">
    <source>
        <dbReference type="Proteomes" id="UP001432322"/>
    </source>
</evidence>
<dbReference type="FunFam" id="2.40.160.210:FF:000023">
    <property type="entry name" value="Uncharacterized protein"/>
    <property type="match status" value="1"/>
</dbReference>
<feature type="domain" description="Acyl-CoA thioesterase-like C-terminal" evidence="2">
    <location>
        <begin position="142"/>
        <end position="250"/>
    </location>
</feature>